<dbReference type="InterPro" id="IPR051785">
    <property type="entry name" value="MMCE/EMCE_epimerase"/>
</dbReference>
<dbReference type="GO" id="GO:0051213">
    <property type="term" value="F:dioxygenase activity"/>
    <property type="evidence" value="ECO:0007669"/>
    <property type="project" value="UniProtKB-KW"/>
</dbReference>
<dbReference type="GO" id="GO:0046872">
    <property type="term" value="F:metal ion binding"/>
    <property type="evidence" value="ECO:0007669"/>
    <property type="project" value="UniProtKB-KW"/>
</dbReference>
<dbReference type="EMBL" id="JAGPXC010000001">
    <property type="protein sequence ID" value="KAH6659276.1"/>
    <property type="molecule type" value="Genomic_DNA"/>
</dbReference>
<evidence type="ECO:0000313" key="3">
    <source>
        <dbReference type="EMBL" id="KAH6659276.1"/>
    </source>
</evidence>
<dbReference type="SUPFAM" id="SSF54593">
    <property type="entry name" value="Glyoxalase/Bleomycin resistance protein/Dihydroxybiphenyl dioxygenase"/>
    <property type="match status" value="1"/>
</dbReference>
<dbReference type="Proteomes" id="UP000758603">
    <property type="component" value="Unassembled WGS sequence"/>
</dbReference>
<dbReference type="PANTHER" id="PTHR43048:SF3">
    <property type="entry name" value="METHYLMALONYL-COA EPIMERASE, MITOCHONDRIAL"/>
    <property type="match status" value="1"/>
</dbReference>
<evidence type="ECO:0000313" key="4">
    <source>
        <dbReference type="Proteomes" id="UP000758603"/>
    </source>
</evidence>
<dbReference type="FunFam" id="3.10.180.10:FF:000039">
    <property type="entry name" value="Trihydroxytoluene oxygenase (AFU_orthologue AFUA_8G02470)"/>
    <property type="match status" value="1"/>
</dbReference>
<dbReference type="GO" id="GO:0004493">
    <property type="term" value="F:methylmalonyl-CoA epimerase activity"/>
    <property type="evidence" value="ECO:0007669"/>
    <property type="project" value="TreeGrafter"/>
</dbReference>
<accession>A0A9P8UVI3</accession>
<dbReference type="Gene3D" id="3.10.180.10">
    <property type="entry name" value="2,3-Dihydroxybiphenyl 1,2-Dioxygenase, domain 1"/>
    <property type="match status" value="2"/>
</dbReference>
<name>A0A9P8UVI3_9PEZI</name>
<dbReference type="RefSeq" id="XP_045963407.1">
    <property type="nucleotide sequence ID" value="XM_046109013.1"/>
</dbReference>
<feature type="domain" description="VOC" evidence="2">
    <location>
        <begin position="13"/>
        <end position="124"/>
    </location>
</feature>
<organism evidence="3 4">
    <name type="scientific">Truncatella angustata</name>
    <dbReference type="NCBI Taxonomy" id="152316"/>
    <lineage>
        <taxon>Eukaryota</taxon>
        <taxon>Fungi</taxon>
        <taxon>Dikarya</taxon>
        <taxon>Ascomycota</taxon>
        <taxon>Pezizomycotina</taxon>
        <taxon>Sordariomycetes</taxon>
        <taxon>Xylariomycetidae</taxon>
        <taxon>Amphisphaeriales</taxon>
        <taxon>Sporocadaceae</taxon>
        <taxon>Truncatella</taxon>
    </lineage>
</organism>
<dbReference type="PROSITE" id="PS51819">
    <property type="entry name" value="VOC"/>
    <property type="match status" value="2"/>
</dbReference>
<dbReference type="InterPro" id="IPR037523">
    <property type="entry name" value="VOC_core"/>
</dbReference>
<dbReference type="FunFam" id="3.10.180.10:FF:000034">
    <property type="entry name" value="Glyoxalase/Bleomycin resistance protein/Dihydroxybiphenyl dioxygenase"/>
    <property type="match status" value="1"/>
</dbReference>
<keyword evidence="3" id="KW-0223">Dioxygenase</keyword>
<protein>
    <submittedName>
        <fullName evidence="3">Glyoxalase/Bleomycin resistance protein/Dihydroxybiphenyl dioxygenase</fullName>
    </submittedName>
</protein>
<dbReference type="PANTHER" id="PTHR43048">
    <property type="entry name" value="METHYLMALONYL-COA EPIMERASE"/>
    <property type="match status" value="1"/>
</dbReference>
<dbReference type="InterPro" id="IPR029068">
    <property type="entry name" value="Glyas_Bleomycin-R_OHBP_Dase"/>
</dbReference>
<feature type="domain" description="VOC" evidence="2">
    <location>
        <begin position="165"/>
        <end position="313"/>
    </location>
</feature>
<reference evidence="3" key="1">
    <citation type="journal article" date="2021" name="Nat. Commun.">
        <title>Genetic determinants of endophytism in the Arabidopsis root mycobiome.</title>
        <authorList>
            <person name="Mesny F."/>
            <person name="Miyauchi S."/>
            <person name="Thiergart T."/>
            <person name="Pickel B."/>
            <person name="Atanasova L."/>
            <person name="Karlsson M."/>
            <person name="Huettel B."/>
            <person name="Barry K.W."/>
            <person name="Haridas S."/>
            <person name="Chen C."/>
            <person name="Bauer D."/>
            <person name="Andreopoulos W."/>
            <person name="Pangilinan J."/>
            <person name="LaButti K."/>
            <person name="Riley R."/>
            <person name="Lipzen A."/>
            <person name="Clum A."/>
            <person name="Drula E."/>
            <person name="Henrissat B."/>
            <person name="Kohler A."/>
            <person name="Grigoriev I.V."/>
            <person name="Martin F.M."/>
            <person name="Hacquard S."/>
        </authorList>
    </citation>
    <scope>NUCLEOTIDE SEQUENCE</scope>
    <source>
        <strain evidence="3">MPI-SDFR-AT-0073</strain>
    </source>
</reference>
<dbReference type="GO" id="GO:0046491">
    <property type="term" value="P:L-methylmalonyl-CoA metabolic process"/>
    <property type="evidence" value="ECO:0007669"/>
    <property type="project" value="TreeGrafter"/>
</dbReference>
<dbReference type="GeneID" id="70137904"/>
<keyword evidence="1" id="KW-0479">Metal-binding</keyword>
<proteinExistence type="predicted"/>
<dbReference type="AlphaFoldDB" id="A0A9P8UVI3"/>
<sequence>MTVLVPRKIILKRIAHTYYNYTNLEKAVQFLKDFGFTEEKRVGDDKVYLRGYGTEPWVICAVRANKDEFGGVGYVVESEEDLQHAAETLPKASKIYELADAPGKGRCVTFLDPVDESPFHLVYGQETVEMLDIPLPHEAVNYPTEKNRAVNKTQRFRRRPAPVHKLGHWGHCTTDFAKSFEFYTTRFNFRPSDASISLHTILPVSLSFKLAHCLHGIQIVHDEDGADVTSFFRLDRGKEQVDHHCFFFYQGPKFKVHHTSYETHDFNTQVLGHDWLREKGYRNCWGVGRHVLGSQIFDYWFDTAGFIMEHYVDGDLMDDTEPTKRSKASPDGLHVWGPDVPSHFLAGGTE</sequence>
<gene>
    <name evidence="3" type="ORF">BKA67DRAFT_685833</name>
</gene>
<keyword evidence="3" id="KW-0560">Oxidoreductase</keyword>
<dbReference type="GO" id="GO:0005739">
    <property type="term" value="C:mitochondrion"/>
    <property type="evidence" value="ECO:0007669"/>
    <property type="project" value="TreeGrafter"/>
</dbReference>
<evidence type="ECO:0000259" key="2">
    <source>
        <dbReference type="PROSITE" id="PS51819"/>
    </source>
</evidence>
<keyword evidence="4" id="KW-1185">Reference proteome</keyword>
<comment type="caution">
    <text evidence="3">The sequence shown here is derived from an EMBL/GenBank/DDBJ whole genome shotgun (WGS) entry which is preliminary data.</text>
</comment>
<dbReference type="OrthoDB" id="3360610at2759"/>
<evidence type="ECO:0000256" key="1">
    <source>
        <dbReference type="ARBA" id="ARBA00022723"/>
    </source>
</evidence>